<dbReference type="Proteomes" id="UP000560131">
    <property type="component" value="Unassembled WGS sequence"/>
</dbReference>
<reference evidence="1 4" key="1">
    <citation type="submission" date="2020-08" db="EMBL/GenBank/DDBJ databases">
        <title>Genomic Encyclopedia of Type Strains, Phase IV (KMG-IV): sequencing the most valuable type-strain genomes for metagenomic binning, comparative biology and taxonomic classification.</title>
        <authorList>
            <person name="Goeker M."/>
        </authorList>
    </citation>
    <scope>NUCLEOTIDE SEQUENCE [LARGE SCALE GENOMIC DNA]</scope>
    <source>
        <strain evidence="1 4">DSM 101535</strain>
    </source>
</reference>
<reference evidence="2 3" key="2">
    <citation type="submission" date="2020-08" db="EMBL/GenBank/DDBJ databases">
        <title>The Agave Microbiome: Exploring the role of microbial communities in plant adaptations to desert environments.</title>
        <authorList>
            <person name="Partida-Martinez L.P."/>
        </authorList>
    </citation>
    <scope>NUCLEOTIDE SEQUENCE [LARGE SCALE GENOMIC DNA]</scope>
    <source>
        <strain evidence="2 3">AS3.13</strain>
    </source>
</reference>
<dbReference type="AlphaFoldDB" id="A0A7X0JFJ6"/>
<gene>
    <name evidence="2" type="ORF">F4693_002803</name>
    <name evidence="1" type="ORF">FHS97_000206</name>
</gene>
<evidence type="ECO:0000313" key="1">
    <source>
        <dbReference type="EMBL" id="MBB5724306.1"/>
    </source>
</evidence>
<keyword evidence="4" id="KW-1185">Reference proteome</keyword>
<dbReference type="RefSeq" id="WP_184032518.1">
    <property type="nucleotide sequence ID" value="NZ_BAABAR010000002.1"/>
</dbReference>
<evidence type="ECO:0000313" key="3">
    <source>
        <dbReference type="Proteomes" id="UP000522313"/>
    </source>
</evidence>
<dbReference type="Proteomes" id="UP000522313">
    <property type="component" value="Unassembled WGS sequence"/>
</dbReference>
<evidence type="ECO:0000313" key="4">
    <source>
        <dbReference type="Proteomes" id="UP000560131"/>
    </source>
</evidence>
<evidence type="ECO:0008006" key="5">
    <source>
        <dbReference type="Google" id="ProtNLM"/>
    </source>
</evidence>
<proteinExistence type="predicted"/>
<accession>A0A7X0JFJ6</accession>
<name>A0A7X0JFJ6_9SPHN</name>
<dbReference type="EMBL" id="JACIJN010000001">
    <property type="protein sequence ID" value="MBB5724306.1"/>
    <property type="molecule type" value="Genomic_DNA"/>
</dbReference>
<sequence length="120" mass="12956">MILAALLLFGQAPSLNPPTDWTPLPRLQLGLAAAPPVQLTEFVRREVAAERCALSPTERMLDLVVLVTQGGQVRRIVPRAIGCPSIEQFAAGIVLRAARDKTRPGSIDTWYVTTVALTSP</sequence>
<dbReference type="EMBL" id="JACHBT010000015">
    <property type="protein sequence ID" value="MBB6505807.1"/>
    <property type="molecule type" value="Genomic_DNA"/>
</dbReference>
<protein>
    <recommendedName>
        <fullName evidence="5">TonB C-terminal domain-containing protein</fullName>
    </recommendedName>
</protein>
<organism evidence="2 3">
    <name type="scientific">Sphingomonas endophytica</name>
    <dbReference type="NCBI Taxonomy" id="869719"/>
    <lineage>
        <taxon>Bacteria</taxon>
        <taxon>Pseudomonadati</taxon>
        <taxon>Pseudomonadota</taxon>
        <taxon>Alphaproteobacteria</taxon>
        <taxon>Sphingomonadales</taxon>
        <taxon>Sphingomonadaceae</taxon>
        <taxon>Sphingomonas</taxon>
    </lineage>
</organism>
<comment type="caution">
    <text evidence="2">The sequence shown here is derived from an EMBL/GenBank/DDBJ whole genome shotgun (WGS) entry which is preliminary data.</text>
</comment>
<reference evidence="2 3" key="3">
    <citation type="submission" date="2020-08" db="EMBL/GenBank/DDBJ databases">
        <authorList>
            <person name="Partida-Martinez L."/>
            <person name="Huntemann M."/>
            <person name="Clum A."/>
            <person name="Wang J."/>
            <person name="Palaniappan K."/>
            <person name="Ritter S."/>
            <person name="Chen I.-M."/>
            <person name="Stamatis D."/>
            <person name="Reddy T."/>
            <person name="O'Malley R."/>
            <person name="Daum C."/>
            <person name="Shapiro N."/>
            <person name="Ivanova N."/>
            <person name="Kyrpides N."/>
            <person name="Woyke T."/>
        </authorList>
    </citation>
    <scope>NUCLEOTIDE SEQUENCE [LARGE SCALE GENOMIC DNA]</scope>
    <source>
        <strain evidence="2 3">AS3.13</strain>
    </source>
</reference>
<evidence type="ECO:0000313" key="2">
    <source>
        <dbReference type="EMBL" id="MBB6505807.1"/>
    </source>
</evidence>